<reference evidence="15 16" key="1">
    <citation type="submission" date="2018-05" db="EMBL/GenBank/DDBJ databases">
        <title>Genomic Encyclopedia of Type Strains, Phase IV (KMG-IV): sequencing the most valuable type-strain genomes for metagenomic binning, comparative biology and taxonomic classification.</title>
        <authorList>
            <person name="Goeker M."/>
        </authorList>
    </citation>
    <scope>NUCLEOTIDE SEQUENCE [LARGE SCALE GENOMIC DNA]</scope>
    <source>
        <strain evidence="15 16">DSM 28579</strain>
    </source>
</reference>
<evidence type="ECO:0000256" key="11">
    <source>
        <dbReference type="ARBA" id="ARBA00023098"/>
    </source>
</evidence>
<dbReference type="GO" id="GO:0009244">
    <property type="term" value="P:lipopolysaccharide core region biosynthetic process"/>
    <property type="evidence" value="ECO:0007669"/>
    <property type="project" value="TreeGrafter"/>
</dbReference>
<comment type="caution">
    <text evidence="15">The sequence shown here is derived from an EMBL/GenBank/DDBJ whole genome shotgun (WGS) entry which is preliminary data.</text>
</comment>
<dbReference type="AlphaFoldDB" id="A0A7L4UN98"/>
<dbReference type="SUPFAM" id="SSF52540">
    <property type="entry name" value="P-loop containing nucleoside triphosphate hydrolases"/>
    <property type="match status" value="1"/>
</dbReference>
<keyword evidence="14" id="KW-0472">Membrane</keyword>
<keyword evidence="9 13" id="KW-0418">Kinase</keyword>
<feature type="binding site" evidence="13">
    <location>
        <begin position="52"/>
        <end position="59"/>
    </location>
    <ligand>
        <name>ATP</name>
        <dbReference type="ChEBI" id="CHEBI:30616"/>
    </ligand>
</feature>
<comment type="similarity">
    <text evidence="13">Belongs to the LpxK family.</text>
</comment>
<accession>A0A7L4UN98</accession>
<evidence type="ECO:0000256" key="1">
    <source>
        <dbReference type="ARBA" id="ARBA00002274"/>
    </source>
</evidence>
<dbReference type="EMBL" id="QENZ01000005">
    <property type="protein sequence ID" value="PVX50101.1"/>
    <property type="molecule type" value="Genomic_DNA"/>
</dbReference>
<comment type="pathway">
    <text evidence="2 13">Glycolipid biosynthesis; lipid IV(A) biosynthesis; lipid IV(A) from (3R)-3-hydroxytetradecanoyl-[acyl-carrier-protein] and UDP-N-acetyl-alpha-D-glucosamine: step 6/6.</text>
</comment>
<protein>
    <recommendedName>
        <fullName evidence="4 13">Tetraacyldisaccharide 4'-kinase</fullName>
        <ecNumber evidence="3 13">2.7.1.130</ecNumber>
    </recommendedName>
    <alternativeName>
        <fullName evidence="12 13">Lipid A 4'-kinase</fullName>
    </alternativeName>
</protein>
<evidence type="ECO:0000256" key="6">
    <source>
        <dbReference type="ARBA" id="ARBA00022556"/>
    </source>
</evidence>
<evidence type="ECO:0000256" key="7">
    <source>
        <dbReference type="ARBA" id="ARBA00022679"/>
    </source>
</evidence>
<dbReference type="PANTHER" id="PTHR42724:SF1">
    <property type="entry name" value="TETRAACYLDISACCHARIDE 4'-KINASE, MITOCHONDRIAL-RELATED"/>
    <property type="match status" value="1"/>
</dbReference>
<dbReference type="NCBIfam" id="TIGR00682">
    <property type="entry name" value="lpxK"/>
    <property type="match status" value="1"/>
</dbReference>
<evidence type="ECO:0000256" key="5">
    <source>
        <dbReference type="ARBA" id="ARBA00022516"/>
    </source>
</evidence>
<evidence type="ECO:0000313" key="15">
    <source>
        <dbReference type="EMBL" id="PVX50101.1"/>
    </source>
</evidence>
<dbReference type="UniPathway" id="UPA00359">
    <property type="reaction ID" value="UER00482"/>
</dbReference>
<evidence type="ECO:0000313" key="16">
    <source>
        <dbReference type="Proteomes" id="UP000251835"/>
    </source>
</evidence>
<dbReference type="GO" id="GO:0009029">
    <property type="term" value="F:lipid-A 4'-kinase activity"/>
    <property type="evidence" value="ECO:0007669"/>
    <property type="project" value="UniProtKB-UniRule"/>
</dbReference>
<name>A0A7L4UN98_BALHA</name>
<keyword evidence="10 13" id="KW-0067">ATP-binding</keyword>
<gene>
    <name evidence="13" type="primary">lpxK</name>
    <name evidence="15" type="ORF">C7377_1751</name>
</gene>
<dbReference type="InterPro" id="IPR027417">
    <property type="entry name" value="P-loop_NTPase"/>
</dbReference>
<dbReference type="Pfam" id="PF02606">
    <property type="entry name" value="LpxK"/>
    <property type="match status" value="1"/>
</dbReference>
<evidence type="ECO:0000256" key="2">
    <source>
        <dbReference type="ARBA" id="ARBA00004870"/>
    </source>
</evidence>
<evidence type="ECO:0000256" key="10">
    <source>
        <dbReference type="ARBA" id="ARBA00022840"/>
    </source>
</evidence>
<keyword evidence="5 13" id="KW-0444">Lipid biosynthesis</keyword>
<dbReference type="OrthoDB" id="9766423at2"/>
<dbReference type="Proteomes" id="UP000251835">
    <property type="component" value="Unassembled WGS sequence"/>
</dbReference>
<comment type="catalytic activity">
    <reaction evidence="13">
        <text>a lipid A disaccharide + ATP = a lipid IVA + ADP + H(+)</text>
        <dbReference type="Rhea" id="RHEA:67840"/>
        <dbReference type="ChEBI" id="CHEBI:15378"/>
        <dbReference type="ChEBI" id="CHEBI:30616"/>
        <dbReference type="ChEBI" id="CHEBI:176343"/>
        <dbReference type="ChEBI" id="CHEBI:176425"/>
        <dbReference type="ChEBI" id="CHEBI:456216"/>
        <dbReference type="EC" id="2.7.1.130"/>
    </reaction>
</comment>
<keyword evidence="11 13" id="KW-0443">Lipid metabolism</keyword>
<dbReference type="RefSeq" id="WP_116496953.1">
    <property type="nucleotide sequence ID" value="NZ_QENZ01000005.1"/>
</dbReference>
<organism evidence="15 16">
    <name type="scientific">Balneicella halophila</name>
    <dbReference type="NCBI Taxonomy" id="1537566"/>
    <lineage>
        <taxon>Bacteria</taxon>
        <taxon>Pseudomonadati</taxon>
        <taxon>Bacteroidota</taxon>
        <taxon>Bacteroidia</taxon>
        <taxon>Bacteroidales</taxon>
        <taxon>Balneicellaceae</taxon>
        <taxon>Balneicella</taxon>
    </lineage>
</organism>
<dbReference type="GO" id="GO:0009245">
    <property type="term" value="P:lipid A biosynthetic process"/>
    <property type="evidence" value="ECO:0007669"/>
    <property type="project" value="UniProtKB-UniRule"/>
</dbReference>
<proteinExistence type="inferred from homology"/>
<evidence type="ECO:0000256" key="9">
    <source>
        <dbReference type="ARBA" id="ARBA00022777"/>
    </source>
</evidence>
<sequence>MKSKSIDTLRSVLFPFSWLYGLIFFIRNRFYDLGIFKSKSFSTPVVCVGNITVGGTGKTPHVEYLIHKYKQDYKIAVLSRGYGRKTKGFRYVNLDDNAKQVGDEPLQMKLKFPEITFAVDEKRVHGIEVLQKAGYNLILLDDAFQHRAVKPSKSIVLIDYNRMPYDDCFLPTGNLREGRRALKRADIVLVTKCPKIPSDKEKTQIVHKNRVVSPLFFTHFEYGSLHSYKGVPLDKSLKNLALLLVTGIANPMPLLDYLHDRETTVHHLPYPDHYDFLKKDLLKIQEEFEKVKTTQKIILTTEKDKVKLLPLISGTKLASYFYYIPIKVAFETEGAEKQFHHILSL</sequence>
<keyword evidence="14" id="KW-1133">Transmembrane helix</keyword>
<dbReference type="HAMAP" id="MF_00409">
    <property type="entry name" value="LpxK"/>
    <property type="match status" value="1"/>
</dbReference>
<feature type="transmembrane region" description="Helical" evidence="14">
    <location>
        <begin position="12"/>
        <end position="31"/>
    </location>
</feature>
<keyword evidence="8 13" id="KW-0547">Nucleotide-binding</keyword>
<dbReference type="GO" id="GO:0005886">
    <property type="term" value="C:plasma membrane"/>
    <property type="evidence" value="ECO:0007669"/>
    <property type="project" value="TreeGrafter"/>
</dbReference>
<evidence type="ECO:0000256" key="3">
    <source>
        <dbReference type="ARBA" id="ARBA00012071"/>
    </source>
</evidence>
<evidence type="ECO:0000256" key="13">
    <source>
        <dbReference type="HAMAP-Rule" id="MF_00409"/>
    </source>
</evidence>
<comment type="function">
    <text evidence="1 13">Transfers the gamma-phosphate of ATP to the 4'-position of a tetraacyldisaccharide 1-phosphate intermediate (termed DS-1-P) to form tetraacyldisaccharide 1,4'-bis-phosphate (lipid IVA).</text>
</comment>
<evidence type="ECO:0000256" key="4">
    <source>
        <dbReference type="ARBA" id="ARBA00016436"/>
    </source>
</evidence>
<dbReference type="InterPro" id="IPR003758">
    <property type="entry name" value="LpxK"/>
</dbReference>
<dbReference type="GO" id="GO:0005524">
    <property type="term" value="F:ATP binding"/>
    <property type="evidence" value="ECO:0007669"/>
    <property type="project" value="UniProtKB-UniRule"/>
</dbReference>
<evidence type="ECO:0000256" key="14">
    <source>
        <dbReference type="SAM" id="Phobius"/>
    </source>
</evidence>
<evidence type="ECO:0000256" key="12">
    <source>
        <dbReference type="ARBA" id="ARBA00029757"/>
    </source>
</evidence>
<keyword evidence="7 13" id="KW-0808">Transferase</keyword>
<keyword evidence="16" id="KW-1185">Reference proteome</keyword>
<keyword evidence="14" id="KW-0812">Transmembrane</keyword>
<dbReference type="PANTHER" id="PTHR42724">
    <property type="entry name" value="TETRAACYLDISACCHARIDE 4'-KINASE"/>
    <property type="match status" value="1"/>
</dbReference>
<keyword evidence="6 13" id="KW-0441">Lipid A biosynthesis</keyword>
<dbReference type="EC" id="2.7.1.130" evidence="3 13"/>
<evidence type="ECO:0000256" key="8">
    <source>
        <dbReference type="ARBA" id="ARBA00022741"/>
    </source>
</evidence>